<protein>
    <submittedName>
        <fullName evidence="2">AAA family ATPase</fullName>
    </submittedName>
</protein>
<name>A0A256VGK9_LIMRT</name>
<evidence type="ECO:0000259" key="1">
    <source>
        <dbReference type="SMART" id="SM00382"/>
    </source>
</evidence>
<dbReference type="PANTHER" id="PTHR43581:SF4">
    <property type="entry name" value="ATP_GTP PHOSPHATASE"/>
    <property type="match status" value="1"/>
</dbReference>
<evidence type="ECO:0000313" key="3">
    <source>
        <dbReference type="Proteomes" id="UP000216122"/>
    </source>
</evidence>
<evidence type="ECO:0000313" key="2">
    <source>
        <dbReference type="EMBL" id="OYT02602.1"/>
    </source>
</evidence>
<reference evidence="3" key="1">
    <citation type="submission" date="2017-05" db="EMBL/GenBank/DDBJ databases">
        <authorList>
            <person name="Lin X.B."/>
            <person name="Stothard P."/>
            <person name="Tasseva G."/>
            <person name="Walter J."/>
        </authorList>
    </citation>
    <scope>NUCLEOTIDE SEQUENCE [LARGE SCALE GENOMIC DNA]</scope>
    <source>
        <strain evidence="3">103v</strain>
    </source>
</reference>
<dbReference type="AlphaFoldDB" id="A0A256VGK9"/>
<dbReference type="EMBL" id="NGQC01000052">
    <property type="protein sequence ID" value="OYT02602.1"/>
    <property type="molecule type" value="Genomic_DNA"/>
</dbReference>
<accession>A0A256VGK9</accession>
<organism evidence="2 3">
    <name type="scientific">Limosilactobacillus reuteri</name>
    <name type="common">Lactobacillus reuteri</name>
    <dbReference type="NCBI Taxonomy" id="1598"/>
    <lineage>
        <taxon>Bacteria</taxon>
        <taxon>Bacillati</taxon>
        <taxon>Bacillota</taxon>
        <taxon>Bacilli</taxon>
        <taxon>Lactobacillales</taxon>
        <taxon>Lactobacillaceae</taxon>
        <taxon>Limosilactobacillus</taxon>
    </lineage>
</organism>
<sequence length="537" mass="62468">MYLNELYLYNFKSFKGLQKITFNRNKNILVGNNGVGKTTVIQALRLILKGSSFEYNGVSYLAKLINAEIQKNYDIGTQSVDELPSFQLALTFETESDDELIPSLRKFEGETIIGGKKLEGKMGISFSYEFNSDYEDEFTLYQKTKNNDEKLLIPYDLYHVKHNLFGGGTYTARMDPMKSVFIDNDRFNGDPYNMFARQMYYTLDKKEQLLAKFTFRDKNNDLFSEINQKINGYNLEVNTDGLRFESLLGIKNDKQVAIEEEGSGKENLIKTKIALDKSIETKLVVIEEPENHLTASSTREQLANIEKNSDDVQIIMTTHDSHIVSRLSVRNLLWLKDFENRKSIYKFQDLDESTLEYFNKRDDLDFLRILTAKKVILVEGAAEYILMPMFLKKLNIKNDIEVLSMNGRYYQPFVKLGKEVGNKILVFTDNDGEIERLQEIKEFNGENVRVYTDLNLLNYTFEVSEYEKNKTLICEEPFSTKANVENKVNGHTYDKYVSYMLNHKTKVALKMQERFARIDSQYKIPDYIVEGIKWLIV</sequence>
<dbReference type="PANTHER" id="PTHR43581">
    <property type="entry name" value="ATP/GTP PHOSPHATASE"/>
    <property type="match status" value="1"/>
</dbReference>
<reference evidence="2 3" key="2">
    <citation type="submission" date="2017-09" db="EMBL/GenBank/DDBJ databases">
        <title>Tripartite evolution among Lactobacillus johnsonii, Lactobacillus taiwanensis, Lactobacillus reuteri and their rodent host.</title>
        <authorList>
            <person name="Wang T."/>
            <person name="Knowles S."/>
            <person name="Cheng C."/>
        </authorList>
    </citation>
    <scope>NUCLEOTIDE SEQUENCE [LARGE SCALE GENOMIC DNA]</scope>
    <source>
        <strain evidence="2 3">103v</strain>
    </source>
</reference>
<dbReference type="CDD" id="cd01026">
    <property type="entry name" value="TOPRIM_OLD"/>
    <property type="match status" value="1"/>
</dbReference>
<feature type="domain" description="AAA+ ATPase" evidence="1">
    <location>
        <begin position="23"/>
        <end position="339"/>
    </location>
</feature>
<dbReference type="Proteomes" id="UP000216122">
    <property type="component" value="Unassembled WGS sequence"/>
</dbReference>
<comment type="caution">
    <text evidence="2">The sequence shown here is derived from an EMBL/GenBank/DDBJ whole genome shotgun (WGS) entry which is preliminary data.</text>
</comment>
<proteinExistence type="predicted"/>
<dbReference type="InterPro" id="IPR003593">
    <property type="entry name" value="AAA+_ATPase"/>
</dbReference>
<dbReference type="SMART" id="SM00382">
    <property type="entry name" value="AAA"/>
    <property type="match status" value="1"/>
</dbReference>
<dbReference type="InterPro" id="IPR034139">
    <property type="entry name" value="TOPRIM_OLD"/>
</dbReference>
<dbReference type="InterPro" id="IPR041685">
    <property type="entry name" value="AAA_GajA/Old/RecF-like"/>
</dbReference>
<dbReference type="InterPro" id="IPR027417">
    <property type="entry name" value="P-loop_NTPase"/>
</dbReference>
<dbReference type="RefSeq" id="WP_094504486.1">
    <property type="nucleotide sequence ID" value="NZ_NGPH01000038.1"/>
</dbReference>
<dbReference type="Pfam" id="PF13175">
    <property type="entry name" value="AAA_15"/>
    <property type="match status" value="1"/>
</dbReference>
<dbReference type="SUPFAM" id="SSF52540">
    <property type="entry name" value="P-loop containing nucleoside triphosphate hydrolases"/>
    <property type="match status" value="1"/>
</dbReference>
<dbReference type="Pfam" id="PF20469">
    <property type="entry name" value="OLD-like_TOPRIM"/>
    <property type="match status" value="1"/>
</dbReference>
<gene>
    <name evidence="2" type="ORF">CBG21_08105</name>
</gene>
<dbReference type="Gene3D" id="3.40.50.300">
    <property type="entry name" value="P-loop containing nucleotide triphosphate hydrolases"/>
    <property type="match status" value="1"/>
</dbReference>
<dbReference type="InterPro" id="IPR051396">
    <property type="entry name" value="Bact_Antivir_Def_Nuclease"/>
</dbReference>